<dbReference type="GO" id="GO:0003824">
    <property type="term" value="F:catalytic activity"/>
    <property type="evidence" value="ECO:0007669"/>
    <property type="project" value="UniProtKB-ARBA"/>
</dbReference>
<keyword evidence="10" id="KW-1185">Reference proteome</keyword>
<comment type="subcellular location">
    <subcellularLocation>
        <location evidence="1">Membrane</location>
    </subcellularLocation>
</comment>
<dbReference type="AlphaFoldDB" id="A0A4S4AP98"/>
<dbReference type="InterPro" id="IPR001610">
    <property type="entry name" value="PAC"/>
</dbReference>
<dbReference type="SUPFAM" id="SSF55785">
    <property type="entry name" value="PYP-like sensor domain (PAS domain)"/>
    <property type="match status" value="2"/>
</dbReference>
<feature type="domain" description="PAC" evidence="6">
    <location>
        <begin position="369"/>
        <end position="421"/>
    </location>
</feature>
<keyword evidence="4" id="KW-0472">Membrane</keyword>
<dbReference type="GO" id="GO:0007165">
    <property type="term" value="P:signal transduction"/>
    <property type="evidence" value="ECO:0007669"/>
    <property type="project" value="UniProtKB-ARBA"/>
</dbReference>
<evidence type="ECO:0000313" key="10">
    <source>
        <dbReference type="Proteomes" id="UP000307956"/>
    </source>
</evidence>
<sequence length="708" mass="76669">MRNVTRQSAGLTVLLVLGLTAAALVILVGSLVGDSLHERWRAERMGELAGMRSRLEGSLSGAANLTAGLIAEVAVRGGISEADFERHARELMAERTLLRNIALAPDNVVAYVYPLQSNEAVLGLDLLNHPTQGAATRLMLASRRPVVAGPVELAQGGNALIHRVPIYLSPPGAPPRSGPYWGMMSTPIDFDRLLREIGLSDPQFPFRIALRGVDGLGERGAVFWGDAALFDAPDAFLLDVRVLEGSWRMAALPRGAPPGHAALIWGSRAIALLLALMAVALVVPLQRLHRCLAESEQLHREMAEQLQDVLFRTDAGQRVAYLSPAWSRLSGRAPDSALGVPWSDLLHPDDRARAWVRGREFVAAGGGSWDEAFRVIDGDGRTRDVRVRATLHRDAGGDVSGMVGVMMDVTERKHLEARLEVAARMFERSGEGIVVFAADGTVQAVNPAFSRITGYGAAEVVGSARDPFAGEGLHAEVLAGLWPVLRERDYWQGELEGLRKDGGCYPMALSLTAVRDEGGGLSQCVAIFSDITERRAHEERIQHLALHDSLTGLANRVLLATRFEQGAALARREGHGMALLYFDLDGFKPLNDLHGHEVGDRMLRHVAERLLREVRQSDTVARMGGDEFAILLGRTGAPDDAGRVADKVLDALRVPLEPDGERLCIGASVGISLYPRHGETLDELMRVADRSMYQVKARGAGGWQVASP</sequence>
<dbReference type="OrthoDB" id="9813903at2"/>
<dbReference type="InterPro" id="IPR042240">
    <property type="entry name" value="CHASE_sf"/>
</dbReference>
<feature type="domain" description="PAS" evidence="5">
    <location>
        <begin position="418"/>
        <end position="462"/>
    </location>
</feature>
<dbReference type="PROSITE" id="PS50839">
    <property type="entry name" value="CHASE"/>
    <property type="match status" value="1"/>
</dbReference>
<name>A0A4S4AP98_9RHOO</name>
<dbReference type="InterPro" id="IPR035965">
    <property type="entry name" value="PAS-like_dom_sf"/>
</dbReference>
<dbReference type="InterPro" id="IPR006189">
    <property type="entry name" value="CHASE_dom"/>
</dbReference>
<reference evidence="9 10" key="1">
    <citation type="submission" date="2019-04" db="EMBL/GenBank/DDBJ databases">
        <title>Azoarcus rhizosphaerae sp. nov. isolated from rhizosphere of Ficus religiosa.</title>
        <authorList>
            <person name="Lin S.-Y."/>
            <person name="Hameed A."/>
            <person name="Hsu Y.-H."/>
            <person name="Young C.-C."/>
        </authorList>
    </citation>
    <scope>NUCLEOTIDE SEQUENCE [LARGE SCALE GENOMIC DNA]</scope>
    <source>
        <strain evidence="9 10">CC-YHH848</strain>
    </source>
</reference>
<dbReference type="InterPro" id="IPR013655">
    <property type="entry name" value="PAS_fold_3"/>
</dbReference>
<dbReference type="SUPFAM" id="SSF55073">
    <property type="entry name" value="Nucleotide cyclase"/>
    <property type="match status" value="1"/>
</dbReference>
<dbReference type="PROSITE" id="PS50113">
    <property type="entry name" value="PAC"/>
    <property type="match status" value="2"/>
</dbReference>
<evidence type="ECO:0000259" key="7">
    <source>
        <dbReference type="PROSITE" id="PS50839"/>
    </source>
</evidence>
<dbReference type="Gene3D" id="3.30.450.350">
    <property type="entry name" value="CHASE domain"/>
    <property type="match status" value="1"/>
</dbReference>
<dbReference type="Pfam" id="PF00990">
    <property type="entry name" value="GGDEF"/>
    <property type="match status" value="1"/>
</dbReference>
<dbReference type="Pfam" id="PF03924">
    <property type="entry name" value="CHASE"/>
    <property type="match status" value="1"/>
</dbReference>
<dbReference type="CDD" id="cd00130">
    <property type="entry name" value="PAS"/>
    <property type="match status" value="2"/>
</dbReference>
<evidence type="ECO:0000256" key="2">
    <source>
        <dbReference type="ARBA" id="ARBA00022692"/>
    </source>
</evidence>
<dbReference type="PROSITE" id="PS50887">
    <property type="entry name" value="GGDEF"/>
    <property type="match status" value="1"/>
</dbReference>
<dbReference type="InterPro" id="IPR029787">
    <property type="entry name" value="Nucleotide_cyclase"/>
</dbReference>
<evidence type="ECO:0000313" key="9">
    <source>
        <dbReference type="EMBL" id="THF60249.1"/>
    </source>
</evidence>
<evidence type="ECO:0000259" key="6">
    <source>
        <dbReference type="PROSITE" id="PS50113"/>
    </source>
</evidence>
<evidence type="ECO:0000256" key="3">
    <source>
        <dbReference type="ARBA" id="ARBA00022989"/>
    </source>
</evidence>
<feature type="domain" description="CHASE" evidence="7">
    <location>
        <begin position="108"/>
        <end position="201"/>
    </location>
</feature>
<evidence type="ECO:0000259" key="8">
    <source>
        <dbReference type="PROSITE" id="PS50887"/>
    </source>
</evidence>
<dbReference type="NCBIfam" id="TIGR00254">
    <property type="entry name" value="GGDEF"/>
    <property type="match status" value="1"/>
</dbReference>
<accession>A0A4S4AP98</accession>
<dbReference type="PANTHER" id="PTHR44757:SF2">
    <property type="entry name" value="BIOFILM ARCHITECTURE MAINTENANCE PROTEIN MBAA"/>
    <property type="match status" value="1"/>
</dbReference>
<dbReference type="PROSITE" id="PS50112">
    <property type="entry name" value="PAS"/>
    <property type="match status" value="2"/>
</dbReference>
<organism evidence="9 10">
    <name type="scientific">Pseudothauera rhizosphaerae</name>
    <dbReference type="NCBI Taxonomy" id="2565932"/>
    <lineage>
        <taxon>Bacteria</taxon>
        <taxon>Pseudomonadati</taxon>
        <taxon>Pseudomonadota</taxon>
        <taxon>Betaproteobacteria</taxon>
        <taxon>Rhodocyclales</taxon>
        <taxon>Zoogloeaceae</taxon>
        <taxon>Pseudothauera</taxon>
    </lineage>
</organism>
<dbReference type="PANTHER" id="PTHR44757">
    <property type="entry name" value="DIGUANYLATE CYCLASE DGCP"/>
    <property type="match status" value="1"/>
</dbReference>
<evidence type="ECO:0000259" key="5">
    <source>
        <dbReference type="PROSITE" id="PS50112"/>
    </source>
</evidence>
<feature type="domain" description="GGDEF" evidence="8">
    <location>
        <begin position="575"/>
        <end position="708"/>
    </location>
</feature>
<dbReference type="InterPro" id="IPR043128">
    <property type="entry name" value="Rev_trsase/Diguanyl_cyclase"/>
</dbReference>
<dbReference type="InterPro" id="IPR052155">
    <property type="entry name" value="Biofilm_reg_signaling"/>
</dbReference>
<dbReference type="EMBL" id="SSOD01000012">
    <property type="protein sequence ID" value="THF60249.1"/>
    <property type="molecule type" value="Genomic_DNA"/>
</dbReference>
<proteinExistence type="predicted"/>
<protein>
    <submittedName>
        <fullName evidence="9">Diguanylate cyclase</fullName>
    </submittedName>
</protein>
<dbReference type="SMART" id="SM00086">
    <property type="entry name" value="PAC"/>
    <property type="match status" value="2"/>
</dbReference>
<gene>
    <name evidence="9" type="ORF">E6O51_15110</name>
</gene>
<dbReference type="Pfam" id="PF08447">
    <property type="entry name" value="PAS_3"/>
    <property type="match status" value="1"/>
</dbReference>
<dbReference type="Gene3D" id="3.30.70.270">
    <property type="match status" value="1"/>
</dbReference>
<dbReference type="NCBIfam" id="TIGR00229">
    <property type="entry name" value="sensory_box"/>
    <property type="match status" value="2"/>
</dbReference>
<dbReference type="Proteomes" id="UP000307956">
    <property type="component" value="Unassembled WGS sequence"/>
</dbReference>
<dbReference type="SMART" id="SM00267">
    <property type="entry name" value="GGDEF"/>
    <property type="match status" value="1"/>
</dbReference>
<evidence type="ECO:0000256" key="1">
    <source>
        <dbReference type="ARBA" id="ARBA00004370"/>
    </source>
</evidence>
<comment type="caution">
    <text evidence="9">The sequence shown here is derived from an EMBL/GenBank/DDBJ whole genome shotgun (WGS) entry which is preliminary data.</text>
</comment>
<dbReference type="InterPro" id="IPR000160">
    <property type="entry name" value="GGDEF_dom"/>
</dbReference>
<dbReference type="InterPro" id="IPR000014">
    <property type="entry name" value="PAS"/>
</dbReference>
<dbReference type="CDD" id="cd01949">
    <property type="entry name" value="GGDEF"/>
    <property type="match status" value="1"/>
</dbReference>
<dbReference type="SMART" id="SM01079">
    <property type="entry name" value="CHASE"/>
    <property type="match status" value="1"/>
</dbReference>
<feature type="domain" description="PAC" evidence="6">
    <location>
        <begin position="491"/>
        <end position="543"/>
    </location>
</feature>
<dbReference type="InterPro" id="IPR000700">
    <property type="entry name" value="PAS-assoc_C"/>
</dbReference>
<keyword evidence="2" id="KW-0812">Transmembrane</keyword>
<dbReference type="SMART" id="SM00091">
    <property type="entry name" value="PAS"/>
    <property type="match status" value="2"/>
</dbReference>
<feature type="domain" description="PAS" evidence="5">
    <location>
        <begin position="295"/>
        <end position="351"/>
    </location>
</feature>
<dbReference type="Pfam" id="PF13426">
    <property type="entry name" value="PAS_9"/>
    <property type="match status" value="1"/>
</dbReference>
<dbReference type="Gene3D" id="3.30.450.20">
    <property type="entry name" value="PAS domain"/>
    <property type="match status" value="2"/>
</dbReference>
<dbReference type="GO" id="GO:0016020">
    <property type="term" value="C:membrane"/>
    <property type="evidence" value="ECO:0007669"/>
    <property type="project" value="UniProtKB-SubCell"/>
</dbReference>
<evidence type="ECO:0000256" key="4">
    <source>
        <dbReference type="ARBA" id="ARBA00023136"/>
    </source>
</evidence>
<keyword evidence="3" id="KW-1133">Transmembrane helix</keyword>